<dbReference type="PROSITE" id="PS51462">
    <property type="entry name" value="NUDIX"/>
    <property type="match status" value="1"/>
</dbReference>
<evidence type="ECO:0000259" key="4">
    <source>
        <dbReference type="PROSITE" id="PS51462"/>
    </source>
</evidence>
<dbReference type="STRING" id="866895.HBHAL_1191"/>
<proteinExistence type="inferred from homology"/>
<dbReference type="InterPro" id="IPR015797">
    <property type="entry name" value="NUDIX_hydrolase-like_dom_sf"/>
</dbReference>
<dbReference type="CDD" id="cd04677">
    <property type="entry name" value="NUDIX_Hydrolase"/>
    <property type="match status" value="1"/>
</dbReference>
<dbReference type="KEGG" id="hhd:HBHAL_1191"/>
<protein>
    <submittedName>
        <fullName evidence="5">MutT/NUDIX family protein</fullName>
    </submittedName>
</protein>
<name>I0JHF2_HALH3</name>
<comment type="similarity">
    <text evidence="3">Belongs to the Nudix hydrolase family.</text>
</comment>
<accession>I0JHF2</accession>
<dbReference type="eggNOG" id="COG1051">
    <property type="taxonomic scope" value="Bacteria"/>
</dbReference>
<dbReference type="InterPro" id="IPR020476">
    <property type="entry name" value="Nudix_hydrolase"/>
</dbReference>
<dbReference type="Gene3D" id="3.90.79.10">
    <property type="entry name" value="Nucleoside Triphosphate Pyrophosphohydrolase"/>
    <property type="match status" value="1"/>
</dbReference>
<dbReference type="AlphaFoldDB" id="I0JHF2"/>
<dbReference type="SUPFAM" id="SSF55811">
    <property type="entry name" value="Nudix"/>
    <property type="match status" value="1"/>
</dbReference>
<dbReference type="PATRIC" id="fig|866895.3.peg.190"/>
<feature type="domain" description="Nudix hydrolase" evidence="4">
    <location>
        <begin position="36"/>
        <end position="167"/>
    </location>
</feature>
<dbReference type="GO" id="GO:0016787">
    <property type="term" value="F:hydrolase activity"/>
    <property type="evidence" value="ECO:0007669"/>
    <property type="project" value="UniProtKB-KW"/>
</dbReference>
<evidence type="ECO:0000313" key="6">
    <source>
        <dbReference type="Proteomes" id="UP000007397"/>
    </source>
</evidence>
<dbReference type="Proteomes" id="UP000007397">
    <property type="component" value="Chromosome"/>
</dbReference>
<dbReference type="HOGENOM" id="CLU_037162_7_0_9"/>
<evidence type="ECO:0000256" key="2">
    <source>
        <dbReference type="ARBA" id="ARBA00022801"/>
    </source>
</evidence>
<keyword evidence="6" id="KW-1185">Reference proteome</keyword>
<dbReference type="InterPro" id="IPR020084">
    <property type="entry name" value="NUDIX_hydrolase_CS"/>
</dbReference>
<dbReference type="PANTHER" id="PTHR43046">
    <property type="entry name" value="GDP-MANNOSE MANNOSYL HYDROLASE"/>
    <property type="match status" value="1"/>
</dbReference>
<comment type="cofactor">
    <cofactor evidence="1">
        <name>Mg(2+)</name>
        <dbReference type="ChEBI" id="CHEBI:18420"/>
    </cofactor>
</comment>
<dbReference type="Pfam" id="PF00293">
    <property type="entry name" value="NUDIX"/>
    <property type="match status" value="1"/>
</dbReference>
<dbReference type="InterPro" id="IPR000086">
    <property type="entry name" value="NUDIX_hydrolase_dom"/>
</dbReference>
<evidence type="ECO:0000256" key="1">
    <source>
        <dbReference type="ARBA" id="ARBA00001946"/>
    </source>
</evidence>
<gene>
    <name evidence="5" type="ordered locus">HBHAL_1191</name>
</gene>
<sequence>MDPVFVGIVEKSTEKGCEMVKDYVKDMRSLIGTRPFIIAGSTILLQNPEGKILFQFRSDTKEWGLPGGAMEPGESFFETAERELHEETGLVALKYLHLGTLSGKDLYFQYPNGDEVYNIIGVFLASNIDGTLKINDAESLRLCYFSYEDLPEKVDERARLILETYRSSL</sequence>
<reference evidence="5 6" key="1">
    <citation type="journal article" date="2013" name="Environ. Microbiol.">
        <title>Chloride and organic osmolytes: a hybrid strategy to cope with elevated salinities by the moderately halophilic, chloride-dependent bacterium Halobacillus halophilus.</title>
        <authorList>
            <person name="Saum S.H."/>
            <person name="Pfeiffer F."/>
            <person name="Palm P."/>
            <person name="Rampp M."/>
            <person name="Schuster S.C."/>
            <person name="Muller V."/>
            <person name="Oesterhelt D."/>
        </authorList>
    </citation>
    <scope>NUCLEOTIDE SEQUENCE [LARGE SCALE GENOMIC DNA]</scope>
    <source>
        <strain evidence="6">ATCC 35676 / DSM 2266 / JCM 20832 / KCTC 3685 / LMG 17431 / NBRC 102448 / NCIMB 2269</strain>
    </source>
</reference>
<organism evidence="5 6">
    <name type="scientific">Halobacillus halophilus (strain ATCC 35676 / DSM 2266 / JCM 20832 / KCTC 3685 / LMG 17431 / NBRC 102448 / NCIMB 2269)</name>
    <name type="common">Sporosarcina halophila</name>
    <dbReference type="NCBI Taxonomy" id="866895"/>
    <lineage>
        <taxon>Bacteria</taxon>
        <taxon>Bacillati</taxon>
        <taxon>Bacillota</taxon>
        <taxon>Bacilli</taxon>
        <taxon>Bacillales</taxon>
        <taxon>Bacillaceae</taxon>
        <taxon>Halobacillus</taxon>
    </lineage>
</organism>
<keyword evidence="2 3" id="KW-0378">Hydrolase</keyword>
<evidence type="ECO:0000256" key="3">
    <source>
        <dbReference type="RuleBase" id="RU003476"/>
    </source>
</evidence>
<dbReference type="PANTHER" id="PTHR43046:SF2">
    <property type="entry name" value="8-OXO-DGTP DIPHOSPHATASE-RELATED"/>
    <property type="match status" value="1"/>
</dbReference>
<dbReference type="PRINTS" id="PR00502">
    <property type="entry name" value="NUDIXFAMILY"/>
</dbReference>
<dbReference type="EMBL" id="HE717023">
    <property type="protein sequence ID" value="CCG43570.1"/>
    <property type="molecule type" value="Genomic_DNA"/>
</dbReference>
<evidence type="ECO:0000313" key="5">
    <source>
        <dbReference type="EMBL" id="CCG43570.1"/>
    </source>
</evidence>
<dbReference type="PROSITE" id="PS00893">
    <property type="entry name" value="NUDIX_BOX"/>
    <property type="match status" value="1"/>
</dbReference>